<dbReference type="Pfam" id="PF12708">
    <property type="entry name" value="Pect-lyase_RHGA_epim"/>
    <property type="match status" value="1"/>
</dbReference>
<feature type="domain" description="Rhamnogalacturonase A/B/Epimerase-like pectate lyase" evidence="1">
    <location>
        <begin position="55"/>
        <end position="172"/>
    </location>
</feature>
<dbReference type="InterPro" id="IPR024535">
    <property type="entry name" value="RHGA/B-epi-like_pectate_lyase"/>
</dbReference>
<evidence type="ECO:0000313" key="2">
    <source>
        <dbReference type="EMBL" id="PBK81018.1"/>
    </source>
</evidence>
<dbReference type="EMBL" id="KZ293736">
    <property type="protein sequence ID" value="PBK81018.1"/>
    <property type="molecule type" value="Genomic_DNA"/>
</dbReference>
<organism evidence="2 3">
    <name type="scientific">Armillaria gallica</name>
    <name type="common">Bulbous honey fungus</name>
    <name type="synonym">Armillaria bulbosa</name>
    <dbReference type="NCBI Taxonomy" id="47427"/>
    <lineage>
        <taxon>Eukaryota</taxon>
        <taxon>Fungi</taxon>
        <taxon>Dikarya</taxon>
        <taxon>Basidiomycota</taxon>
        <taxon>Agaricomycotina</taxon>
        <taxon>Agaricomycetes</taxon>
        <taxon>Agaricomycetidae</taxon>
        <taxon>Agaricales</taxon>
        <taxon>Marasmiineae</taxon>
        <taxon>Physalacriaceae</taxon>
        <taxon>Armillaria</taxon>
    </lineage>
</organism>
<evidence type="ECO:0000259" key="1">
    <source>
        <dbReference type="Pfam" id="PF12708"/>
    </source>
</evidence>
<dbReference type="Gene3D" id="2.160.20.10">
    <property type="entry name" value="Single-stranded right-handed beta-helix, Pectin lyase-like"/>
    <property type="match status" value="1"/>
</dbReference>
<protein>
    <recommendedName>
        <fullName evidence="1">Rhamnogalacturonase A/B/Epimerase-like pectate lyase domain-containing protein</fullName>
    </recommendedName>
</protein>
<sequence>MTIQRQSSAYQVFHSELLFSLIIDTVRLSLKVTDVERENAILLPPHGPLFIFRRAYYGARLIGDPKNLPTLLAAESFNDLAVMDLNPYIVLGNGAQCFCSVRNFVIDITQVPAEKSQGTGIHWQVGQATSLFNIKFVMSSAPNTAHQGVGLMSDLEFNGGKYGMWLGSQQFVNVSWEPWQ</sequence>
<reference evidence="3" key="1">
    <citation type="journal article" date="2017" name="Nat. Ecol. Evol.">
        <title>Genome expansion and lineage-specific genetic innovations in the forest pathogenic fungi Armillaria.</title>
        <authorList>
            <person name="Sipos G."/>
            <person name="Prasanna A.N."/>
            <person name="Walter M.C."/>
            <person name="O'Connor E."/>
            <person name="Balint B."/>
            <person name="Krizsan K."/>
            <person name="Kiss B."/>
            <person name="Hess J."/>
            <person name="Varga T."/>
            <person name="Slot J."/>
            <person name="Riley R."/>
            <person name="Boka B."/>
            <person name="Rigling D."/>
            <person name="Barry K."/>
            <person name="Lee J."/>
            <person name="Mihaltcheva S."/>
            <person name="LaButti K."/>
            <person name="Lipzen A."/>
            <person name="Waldron R."/>
            <person name="Moloney N.M."/>
            <person name="Sperisen C."/>
            <person name="Kredics L."/>
            <person name="Vagvoelgyi C."/>
            <person name="Patrignani A."/>
            <person name="Fitzpatrick D."/>
            <person name="Nagy I."/>
            <person name="Doyle S."/>
            <person name="Anderson J.B."/>
            <person name="Grigoriev I.V."/>
            <person name="Gueldener U."/>
            <person name="Muensterkoetter M."/>
            <person name="Nagy L.G."/>
        </authorList>
    </citation>
    <scope>NUCLEOTIDE SEQUENCE [LARGE SCALE GENOMIC DNA]</scope>
    <source>
        <strain evidence="3">Ar21-2</strain>
    </source>
</reference>
<name>A0A2H3CRH5_ARMGA</name>
<dbReference type="Proteomes" id="UP000217790">
    <property type="component" value="Unassembled WGS sequence"/>
</dbReference>
<dbReference type="OrthoDB" id="1046782at2759"/>
<proteinExistence type="predicted"/>
<evidence type="ECO:0000313" key="3">
    <source>
        <dbReference type="Proteomes" id="UP000217790"/>
    </source>
</evidence>
<keyword evidence="3" id="KW-1185">Reference proteome</keyword>
<dbReference type="AlphaFoldDB" id="A0A2H3CRH5"/>
<dbReference type="InterPro" id="IPR012334">
    <property type="entry name" value="Pectin_lyas_fold"/>
</dbReference>
<dbReference type="STRING" id="47427.A0A2H3CRH5"/>
<dbReference type="InParanoid" id="A0A2H3CRH5"/>
<gene>
    <name evidence="2" type="ORF">ARMGADRAFT_1039607</name>
</gene>
<accession>A0A2H3CRH5</accession>